<accession>A0A8B6X358</accession>
<keyword evidence="1" id="KW-1185">Reference proteome</keyword>
<protein>
    <submittedName>
        <fullName evidence="2">DUF2946 family protein</fullName>
    </submittedName>
</protein>
<dbReference type="OrthoDB" id="7057642at2"/>
<sequence>MDDAVLAALARWPDVPACHGWLALDRRGRWRMRDEACQRAGLPGDPVTSPALRGFIDRNYACDEHGAWFFQNGPQRVYVTLEAAPFIVFAQPDAAEAAAPALVTHNRLRVDRLDRAAFDDAGNLWLLTEHGPAIASDRDLAVFIDHLADADGGPPDPDTLPERCLSTPTGLILRLPACPAGLPVEVLRSEELSARLGFVRDPAIAGTGKTRMG</sequence>
<reference evidence="2" key="1">
    <citation type="submission" date="2025-08" db="UniProtKB">
        <authorList>
            <consortium name="RefSeq"/>
        </authorList>
    </citation>
    <scope>IDENTIFICATION</scope>
</reference>
<evidence type="ECO:0000313" key="1">
    <source>
        <dbReference type="Proteomes" id="UP000675920"/>
    </source>
</evidence>
<organism evidence="1 2">
    <name type="scientific">Derxia gummosa DSM 723</name>
    <dbReference type="NCBI Taxonomy" id="1121388"/>
    <lineage>
        <taxon>Bacteria</taxon>
        <taxon>Pseudomonadati</taxon>
        <taxon>Pseudomonadota</taxon>
        <taxon>Betaproteobacteria</taxon>
        <taxon>Burkholderiales</taxon>
        <taxon>Alcaligenaceae</taxon>
        <taxon>Derxia</taxon>
    </lineage>
</organism>
<proteinExistence type="predicted"/>
<dbReference type="AlphaFoldDB" id="A0A8B6X358"/>
<dbReference type="Pfam" id="PF11161">
    <property type="entry name" value="DUF2944"/>
    <property type="match status" value="1"/>
</dbReference>
<dbReference type="Proteomes" id="UP000675920">
    <property type="component" value="Unplaced"/>
</dbReference>
<dbReference type="InterPro" id="IPR021332">
    <property type="entry name" value="DUF2944"/>
</dbReference>
<evidence type="ECO:0000313" key="2">
    <source>
        <dbReference type="RefSeq" id="WP_028310810.1"/>
    </source>
</evidence>
<dbReference type="RefSeq" id="WP_028310810.1">
    <property type="nucleotide sequence ID" value="NZ_AXWS01000008.1"/>
</dbReference>
<name>A0A8B6X358_9BURK</name>